<feature type="region of interest" description="Disordered" evidence="4">
    <location>
        <begin position="216"/>
        <end position="310"/>
    </location>
</feature>
<dbReference type="Proteomes" id="UP000288711">
    <property type="component" value="Unassembled WGS sequence"/>
</dbReference>
<dbReference type="PANTHER" id="PTHR39160">
    <property type="entry name" value="CELL WALL-BINDING PROTEIN YOCH"/>
    <property type="match status" value="1"/>
</dbReference>
<comment type="similarity">
    <text evidence="1">Belongs to the transglycosylase family. Rpf subfamily.</text>
</comment>
<dbReference type="SUPFAM" id="SSF53955">
    <property type="entry name" value="Lysozyme-like"/>
    <property type="match status" value="1"/>
</dbReference>
<evidence type="ECO:0000259" key="5">
    <source>
        <dbReference type="PROSITE" id="PS51109"/>
    </source>
</evidence>
<proteinExistence type="inferred from homology"/>
<name>A0A444B8Y3_9MICO</name>
<evidence type="ECO:0000313" key="6">
    <source>
        <dbReference type="EMBL" id="RWU84886.1"/>
    </source>
</evidence>
<organism evidence="6 7">
    <name type="scientific">Janibacter hoylei PVAS-1</name>
    <dbReference type="NCBI Taxonomy" id="1210046"/>
    <lineage>
        <taxon>Bacteria</taxon>
        <taxon>Bacillati</taxon>
        <taxon>Actinomycetota</taxon>
        <taxon>Actinomycetes</taxon>
        <taxon>Micrococcales</taxon>
        <taxon>Intrasporangiaceae</taxon>
        <taxon>Janibacter</taxon>
    </lineage>
</organism>
<dbReference type="InterPro" id="IPR023346">
    <property type="entry name" value="Lysozyme-like_dom_sf"/>
</dbReference>
<dbReference type="Gene3D" id="2.20.230.10">
    <property type="entry name" value="Resuscitation-promoting factor rpfb"/>
    <property type="match status" value="1"/>
</dbReference>
<sequence length="389" mass="41285">MALGVSGVVVMDKSVALSVDGETSTVHSFGGTVADVLDKQGIELGAHDVVTPSAETPVDDGQTIVVRYGRKLTLTVDGKEREYWTTATNVGDALKELGIRNSGDAVLSASRSKAIGRDGLDIEMSTPKDIKLVVGGKRTTATVTARTVQEALREAEVRFDSDDRIKPGAKTVVKDGMTIRVDEMDARSTQRTEAVPFRTIVKKDASLTVGTTKVEREGVAGERRSTYRDTVKNGKVVSSERTSSKITKQPVHKVVVEGTKAKPAPKPAPTSTPKSSTPKSSSSSSSSTPKSTSTPTSEPTKSSSSSGLDTSRAAMWDRIAQCESTGNWSINTGNGYYGGLQFDSRTWLGSGGGDFAPRADLATREEQITVANRVYAQRGLQPWGCAHAA</sequence>
<dbReference type="InterPro" id="IPR010618">
    <property type="entry name" value="RPF"/>
</dbReference>
<dbReference type="PANTHER" id="PTHR39160:SF4">
    <property type="entry name" value="RESUSCITATION-PROMOTING FACTOR RPFB"/>
    <property type="match status" value="1"/>
</dbReference>
<dbReference type="Gene3D" id="1.10.530.10">
    <property type="match status" value="1"/>
</dbReference>
<dbReference type="GO" id="GO:0016787">
    <property type="term" value="F:hydrolase activity"/>
    <property type="evidence" value="ECO:0007669"/>
    <property type="project" value="UniProtKB-KW"/>
</dbReference>
<dbReference type="EMBL" id="PIPF01000003">
    <property type="protein sequence ID" value="RWU84886.1"/>
    <property type="molecule type" value="Genomic_DNA"/>
</dbReference>
<evidence type="ECO:0000256" key="1">
    <source>
        <dbReference type="ARBA" id="ARBA00010830"/>
    </source>
</evidence>
<keyword evidence="3" id="KW-0378">Hydrolase</keyword>
<evidence type="ECO:0000256" key="3">
    <source>
        <dbReference type="ARBA" id="ARBA00022801"/>
    </source>
</evidence>
<comment type="caution">
    <text evidence="6">The sequence shown here is derived from an EMBL/GenBank/DDBJ whole genome shotgun (WGS) entry which is preliminary data.</text>
</comment>
<gene>
    <name evidence="6" type="ORF">CWN80_04270</name>
</gene>
<dbReference type="Pfam" id="PF06737">
    <property type="entry name" value="Transglycosylas"/>
    <property type="match status" value="1"/>
</dbReference>
<dbReference type="SMART" id="SM01208">
    <property type="entry name" value="G5"/>
    <property type="match status" value="1"/>
</dbReference>
<dbReference type="CDD" id="cd13925">
    <property type="entry name" value="RPF"/>
    <property type="match status" value="1"/>
</dbReference>
<feature type="compositionally biased region" description="Low complexity" evidence="4">
    <location>
        <begin position="271"/>
        <end position="306"/>
    </location>
</feature>
<keyword evidence="7" id="KW-1185">Reference proteome</keyword>
<reference evidence="6 7" key="1">
    <citation type="journal article" date="2009" name="Int. J. Syst. Evol. Microbiol.">
        <title>Janibacter hoylei sp. nov., Bacillus isronensis sp. nov. and Bacillus aryabhattai sp. nov., isolated from cryotubes used for collecting air from the upper atmosphere.</title>
        <authorList>
            <person name="Shivaji S."/>
            <person name="Chaturvedi P."/>
            <person name="Begum Z."/>
            <person name="Pindi P.K."/>
            <person name="Manorama R."/>
            <person name="Padmanaban D.A."/>
            <person name="Shouche Y.S."/>
            <person name="Pawar S."/>
            <person name="Vaishampayan P."/>
            <person name="Dutt C.B."/>
            <person name="Datta G.N."/>
            <person name="Manchanda R.K."/>
            <person name="Rao U.R."/>
            <person name="Bhargava P.M."/>
            <person name="Narlikar J.V."/>
        </authorList>
    </citation>
    <scope>NUCLEOTIDE SEQUENCE [LARGE SCALE GENOMIC DNA]</scope>
    <source>
        <strain evidence="6 7">PVAS-1</strain>
    </source>
</reference>
<protein>
    <submittedName>
        <fullName evidence="6">Resuscitation-promoting factor</fullName>
    </submittedName>
</protein>
<dbReference type="Pfam" id="PF03990">
    <property type="entry name" value="DUF348"/>
    <property type="match status" value="3"/>
</dbReference>
<keyword evidence="2" id="KW-0732">Signal</keyword>
<dbReference type="Pfam" id="PF07501">
    <property type="entry name" value="G5"/>
    <property type="match status" value="1"/>
</dbReference>
<dbReference type="AlphaFoldDB" id="A0A444B8Y3"/>
<dbReference type="InterPro" id="IPR011098">
    <property type="entry name" value="G5_dom"/>
</dbReference>
<feature type="compositionally biased region" description="Basic and acidic residues" evidence="4">
    <location>
        <begin position="216"/>
        <end position="232"/>
    </location>
</feature>
<feature type="domain" description="G5" evidence="5">
    <location>
        <begin position="181"/>
        <end position="261"/>
    </location>
</feature>
<evidence type="ECO:0000313" key="7">
    <source>
        <dbReference type="Proteomes" id="UP000288711"/>
    </source>
</evidence>
<evidence type="ECO:0000256" key="4">
    <source>
        <dbReference type="SAM" id="MobiDB-lite"/>
    </source>
</evidence>
<accession>A0A444B8Y3</accession>
<evidence type="ECO:0000256" key="2">
    <source>
        <dbReference type="ARBA" id="ARBA00022729"/>
    </source>
</evidence>
<dbReference type="PROSITE" id="PS51109">
    <property type="entry name" value="G5"/>
    <property type="match status" value="1"/>
</dbReference>
<dbReference type="InterPro" id="IPR007137">
    <property type="entry name" value="DUF348"/>
</dbReference>
<dbReference type="InterPro" id="IPR051933">
    <property type="entry name" value="Resuscitation_pf_RpfB"/>
</dbReference>